<dbReference type="PROSITE" id="PS50887">
    <property type="entry name" value="GGDEF"/>
    <property type="match status" value="1"/>
</dbReference>
<dbReference type="InterPro" id="IPR001610">
    <property type="entry name" value="PAC"/>
</dbReference>
<accession>A0A5J6LFP2</accession>
<comment type="catalytic activity">
    <reaction evidence="3">
        <text>2 GTP = 3',3'-c-di-GMP + 2 diphosphate</text>
        <dbReference type="Rhea" id="RHEA:24898"/>
        <dbReference type="ChEBI" id="CHEBI:33019"/>
        <dbReference type="ChEBI" id="CHEBI:37565"/>
        <dbReference type="ChEBI" id="CHEBI:58805"/>
        <dbReference type="EC" id="2.7.7.65"/>
    </reaction>
</comment>
<keyword evidence="4" id="KW-0812">Transmembrane</keyword>
<dbReference type="PANTHER" id="PTHR45138:SF9">
    <property type="entry name" value="DIGUANYLATE CYCLASE DGCM-RELATED"/>
    <property type="match status" value="1"/>
</dbReference>
<dbReference type="GO" id="GO:1902201">
    <property type="term" value="P:negative regulation of bacterial-type flagellum-dependent cell motility"/>
    <property type="evidence" value="ECO:0007669"/>
    <property type="project" value="TreeGrafter"/>
</dbReference>
<dbReference type="SMART" id="SM00267">
    <property type="entry name" value="GGDEF"/>
    <property type="match status" value="1"/>
</dbReference>
<evidence type="ECO:0000256" key="1">
    <source>
        <dbReference type="ARBA" id="ARBA00001946"/>
    </source>
</evidence>
<keyword evidence="9" id="KW-1185">Reference proteome</keyword>
<evidence type="ECO:0000313" key="9">
    <source>
        <dbReference type="Proteomes" id="UP000325606"/>
    </source>
</evidence>
<dbReference type="EC" id="2.7.7.65" evidence="2"/>
<dbReference type="Pfam" id="PF14827">
    <property type="entry name" value="dCache_3"/>
    <property type="match status" value="1"/>
</dbReference>
<keyword evidence="4" id="KW-1133">Transmembrane helix</keyword>
<evidence type="ECO:0000256" key="2">
    <source>
        <dbReference type="ARBA" id="ARBA00012528"/>
    </source>
</evidence>
<dbReference type="GO" id="GO:0052621">
    <property type="term" value="F:diguanylate cyclase activity"/>
    <property type="evidence" value="ECO:0007669"/>
    <property type="project" value="UniProtKB-EC"/>
</dbReference>
<evidence type="ECO:0000259" key="7">
    <source>
        <dbReference type="PROSITE" id="PS50887"/>
    </source>
</evidence>
<evidence type="ECO:0000259" key="6">
    <source>
        <dbReference type="PROSITE" id="PS50113"/>
    </source>
</evidence>
<keyword evidence="4" id="KW-0472">Membrane</keyword>
<dbReference type="SUPFAM" id="SSF55785">
    <property type="entry name" value="PYP-like sensor domain (PAS domain)"/>
    <property type="match status" value="1"/>
</dbReference>
<feature type="domain" description="GGDEF" evidence="7">
    <location>
        <begin position="542"/>
        <end position="675"/>
    </location>
</feature>
<dbReference type="FunFam" id="3.30.70.270:FF:000001">
    <property type="entry name" value="Diguanylate cyclase domain protein"/>
    <property type="match status" value="1"/>
</dbReference>
<evidence type="ECO:0000256" key="3">
    <source>
        <dbReference type="ARBA" id="ARBA00034247"/>
    </source>
</evidence>
<comment type="cofactor">
    <cofactor evidence="1">
        <name>Mg(2+)</name>
        <dbReference type="ChEBI" id="CHEBI:18420"/>
    </cofactor>
</comment>
<sequence>MRFLKNWMRTGRLFFLVSGLLALLFIGLDFGIEQRSQQQLLTQLELEAQGFRNGFEMSHRDLQLQMLTLASLLAENNRVQTLFHQGARVLDSEGGGAGQAEAAFWRSALFNYLGSRWQLMQDQYGLRQLQFHVGPGVTSFLRVHNPGMFGDQMSGIRPVIEDVLQDQQPRSGFETGRIYSGIRGVVPVWFNPPRQPRQFVGVLEAGTSFDTQLQRLDQQYSAGFAVLLKRDYVEQQVWESYRDDNSFHLPEACNCYIEASSRDEIQDWLQQDLFSPLVDDATQSVLLKLPGKHVHFTRFVLADYNSQKYNAVPVGSVWVWQDKSALILAIHQERLKMRVALVLVYMVALGLLIWLLRLTQRRLQWRVDVAVQQQLNTARALEVSEQRYQNALGAVNDGLWEADFVTGELHWDSRCFEMLGYAEPRDLVIDDWYTFIHPEDLPSIQNTIEEHLANQQSYSIEYRACCADGSWLWVEGRGKVIQWQGDSPHIMTGTVTDISARKHVESELRRLSVTDSLTGLSNRRYFFKRLSALLAACQRKSRPMAVLMLDIDHFKAVNDQHGHAAGDAILMEFSNAVSQLLRQSDLLARLGGEEFAILLPETDAQGAWELAERIRQVVAAARVEIANTQVSVTVSIGISQRLDSDISEDEVIVRADNALYRAKSRGRNRVESDAA</sequence>
<evidence type="ECO:0000256" key="4">
    <source>
        <dbReference type="SAM" id="Phobius"/>
    </source>
</evidence>
<dbReference type="GO" id="GO:0043709">
    <property type="term" value="P:cell adhesion involved in single-species biofilm formation"/>
    <property type="evidence" value="ECO:0007669"/>
    <property type="project" value="TreeGrafter"/>
</dbReference>
<dbReference type="GO" id="GO:0005886">
    <property type="term" value="C:plasma membrane"/>
    <property type="evidence" value="ECO:0007669"/>
    <property type="project" value="TreeGrafter"/>
</dbReference>
<protein>
    <recommendedName>
        <fullName evidence="2">diguanylate cyclase</fullName>
        <ecNumber evidence="2">2.7.7.65</ecNumber>
    </recommendedName>
</protein>
<evidence type="ECO:0000259" key="5">
    <source>
        <dbReference type="PROSITE" id="PS50112"/>
    </source>
</evidence>
<feature type="transmembrane region" description="Helical" evidence="4">
    <location>
        <begin position="337"/>
        <end position="356"/>
    </location>
</feature>
<name>A0A5J6LFP2_9GAMM</name>
<dbReference type="NCBIfam" id="TIGR00229">
    <property type="entry name" value="sensory_box"/>
    <property type="match status" value="1"/>
</dbReference>
<dbReference type="RefSeq" id="WP_151056693.1">
    <property type="nucleotide sequence ID" value="NZ_CP044222.1"/>
</dbReference>
<dbReference type="Gene3D" id="3.30.70.270">
    <property type="match status" value="1"/>
</dbReference>
<dbReference type="EMBL" id="CP044222">
    <property type="protein sequence ID" value="QEW07355.1"/>
    <property type="molecule type" value="Genomic_DNA"/>
</dbReference>
<dbReference type="InterPro" id="IPR000160">
    <property type="entry name" value="GGDEF_dom"/>
</dbReference>
<dbReference type="CDD" id="cd00130">
    <property type="entry name" value="PAS"/>
    <property type="match status" value="1"/>
</dbReference>
<dbReference type="InterPro" id="IPR029150">
    <property type="entry name" value="dCache_3"/>
</dbReference>
<dbReference type="InterPro" id="IPR029787">
    <property type="entry name" value="Nucleotide_cyclase"/>
</dbReference>
<dbReference type="InterPro" id="IPR000014">
    <property type="entry name" value="PAS"/>
</dbReference>
<evidence type="ECO:0000313" key="8">
    <source>
        <dbReference type="EMBL" id="QEW07355.1"/>
    </source>
</evidence>
<dbReference type="SUPFAM" id="SSF55073">
    <property type="entry name" value="Nucleotide cyclase"/>
    <property type="match status" value="1"/>
</dbReference>
<dbReference type="CDD" id="cd01949">
    <property type="entry name" value="GGDEF"/>
    <property type="match status" value="1"/>
</dbReference>
<dbReference type="PROSITE" id="PS50112">
    <property type="entry name" value="PAS"/>
    <property type="match status" value="1"/>
</dbReference>
<dbReference type="NCBIfam" id="TIGR00254">
    <property type="entry name" value="GGDEF"/>
    <property type="match status" value="1"/>
</dbReference>
<dbReference type="InterPro" id="IPR013655">
    <property type="entry name" value="PAS_fold_3"/>
</dbReference>
<dbReference type="InterPro" id="IPR000700">
    <property type="entry name" value="PAS-assoc_C"/>
</dbReference>
<dbReference type="AlphaFoldDB" id="A0A5J6LFP2"/>
<gene>
    <name evidence="8" type="ORF">F5I99_13065</name>
</gene>
<dbReference type="InterPro" id="IPR035965">
    <property type="entry name" value="PAS-like_dom_sf"/>
</dbReference>
<feature type="domain" description="PAC" evidence="6">
    <location>
        <begin position="458"/>
        <end position="510"/>
    </location>
</feature>
<dbReference type="SMART" id="SM00086">
    <property type="entry name" value="PAC"/>
    <property type="match status" value="1"/>
</dbReference>
<dbReference type="KEGG" id="nik:F5I99_13065"/>
<reference evidence="8 9" key="1">
    <citation type="submission" date="2019-09" db="EMBL/GenBank/DDBJ databases">
        <title>Nitrincola iocasae sp. nov., a bacterium isolated from the sediment collected at a cold seep field in South China Sea.</title>
        <authorList>
            <person name="Zhang H."/>
            <person name="Wang H."/>
            <person name="Li C."/>
        </authorList>
    </citation>
    <scope>NUCLEOTIDE SEQUENCE [LARGE SCALE GENOMIC DNA]</scope>
    <source>
        <strain evidence="8 9">KXZD1103</strain>
    </source>
</reference>
<proteinExistence type="predicted"/>
<dbReference type="Proteomes" id="UP000325606">
    <property type="component" value="Chromosome"/>
</dbReference>
<dbReference type="Pfam" id="PF08447">
    <property type="entry name" value="PAS_3"/>
    <property type="match status" value="1"/>
</dbReference>
<dbReference type="Gene3D" id="3.30.450.20">
    <property type="entry name" value="PAS domain"/>
    <property type="match status" value="1"/>
</dbReference>
<dbReference type="InterPro" id="IPR043128">
    <property type="entry name" value="Rev_trsase/Diguanyl_cyclase"/>
</dbReference>
<dbReference type="Pfam" id="PF00990">
    <property type="entry name" value="GGDEF"/>
    <property type="match status" value="1"/>
</dbReference>
<dbReference type="PANTHER" id="PTHR45138">
    <property type="entry name" value="REGULATORY COMPONENTS OF SENSORY TRANSDUCTION SYSTEM"/>
    <property type="match status" value="1"/>
</dbReference>
<organism evidence="8 9">
    <name type="scientific">Nitrincola iocasae</name>
    <dbReference type="NCBI Taxonomy" id="2614693"/>
    <lineage>
        <taxon>Bacteria</taxon>
        <taxon>Pseudomonadati</taxon>
        <taxon>Pseudomonadota</taxon>
        <taxon>Gammaproteobacteria</taxon>
        <taxon>Oceanospirillales</taxon>
        <taxon>Oceanospirillaceae</taxon>
        <taxon>Nitrincola</taxon>
    </lineage>
</organism>
<feature type="domain" description="PAS" evidence="5">
    <location>
        <begin position="384"/>
        <end position="455"/>
    </location>
</feature>
<dbReference type="SMART" id="SM00091">
    <property type="entry name" value="PAS"/>
    <property type="match status" value="1"/>
</dbReference>
<dbReference type="InterPro" id="IPR050469">
    <property type="entry name" value="Diguanylate_Cyclase"/>
</dbReference>
<dbReference type="PROSITE" id="PS50113">
    <property type="entry name" value="PAC"/>
    <property type="match status" value="1"/>
</dbReference>